<feature type="chain" id="PRO_5046616681" evidence="1">
    <location>
        <begin position="21"/>
        <end position="65"/>
    </location>
</feature>
<gene>
    <name evidence="2" type="ORF">PG993_013482</name>
</gene>
<comment type="caution">
    <text evidence="2">The sequence shown here is derived from an EMBL/GenBank/DDBJ whole genome shotgun (WGS) entry which is preliminary data.</text>
</comment>
<feature type="signal peptide" evidence="1">
    <location>
        <begin position="1"/>
        <end position="20"/>
    </location>
</feature>
<protein>
    <submittedName>
        <fullName evidence="2">Uncharacterized protein</fullName>
    </submittedName>
</protein>
<accession>A0ABR1RZ59</accession>
<evidence type="ECO:0000313" key="2">
    <source>
        <dbReference type="EMBL" id="KAK8022715.1"/>
    </source>
</evidence>
<reference evidence="2 3" key="1">
    <citation type="submission" date="2023-01" db="EMBL/GenBank/DDBJ databases">
        <title>Analysis of 21 Apiospora genomes using comparative genomics revels a genus with tremendous synthesis potential of carbohydrate active enzymes and secondary metabolites.</title>
        <authorList>
            <person name="Sorensen T."/>
        </authorList>
    </citation>
    <scope>NUCLEOTIDE SEQUENCE [LARGE SCALE GENOMIC DNA]</scope>
    <source>
        <strain evidence="2 3">CBS 33761</strain>
    </source>
</reference>
<evidence type="ECO:0000313" key="3">
    <source>
        <dbReference type="Proteomes" id="UP001444661"/>
    </source>
</evidence>
<name>A0ABR1RZ59_9PEZI</name>
<dbReference type="EMBL" id="JAQQWK010000012">
    <property type="protein sequence ID" value="KAK8022715.1"/>
    <property type="molecule type" value="Genomic_DNA"/>
</dbReference>
<dbReference type="Proteomes" id="UP001444661">
    <property type="component" value="Unassembled WGS sequence"/>
</dbReference>
<sequence>MKALSTIMTITTVLVGFTMGAPAAEGAAALVDRQATCENTPCGEDVFCFSNRCANGCVDGYCSHP</sequence>
<keyword evidence="3" id="KW-1185">Reference proteome</keyword>
<organism evidence="2 3">
    <name type="scientific">Apiospora rasikravindrae</name>
    <dbReference type="NCBI Taxonomy" id="990691"/>
    <lineage>
        <taxon>Eukaryota</taxon>
        <taxon>Fungi</taxon>
        <taxon>Dikarya</taxon>
        <taxon>Ascomycota</taxon>
        <taxon>Pezizomycotina</taxon>
        <taxon>Sordariomycetes</taxon>
        <taxon>Xylariomycetidae</taxon>
        <taxon>Amphisphaeriales</taxon>
        <taxon>Apiosporaceae</taxon>
        <taxon>Apiospora</taxon>
    </lineage>
</organism>
<proteinExistence type="predicted"/>
<keyword evidence="1" id="KW-0732">Signal</keyword>
<evidence type="ECO:0000256" key="1">
    <source>
        <dbReference type="SAM" id="SignalP"/>
    </source>
</evidence>